<dbReference type="RefSeq" id="WP_145420795.1">
    <property type="nucleotide sequence ID" value="NZ_CP036526.1"/>
</dbReference>
<dbReference type="OrthoDB" id="9784101at2"/>
<keyword evidence="4" id="KW-1185">Reference proteome</keyword>
<keyword evidence="3" id="KW-0830">Ubiquinone</keyword>
<evidence type="ECO:0000313" key="4">
    <source>
        <dbReference type="Proteomes" id="UP000319817"/>
    </source>
</evidence>
<dbReference type="EMBL" id="CP036526">
    <property type="protein sequence ID" value="QDT12986.1"/>
    <property type="molecule type" value="Genomic_DNA"/>
</dbReference>
<dbReference type="Pfam" id="PF08241">
    <property type="entry name" value="Methyltransf_11"/>
    <property type="match status" value="1"/>
</dbReference>
<gene>
    <name evidence="3" type="primary">ubiE_6</name>
    <name evidence="3" type="ORF">K239x_50010</name>
</gene>
<organism evidence="3 4">
    <name type="scientific">Stieleria marina</name>
    <dbReference type="NCBI Taxonomy" id="1930275"/>
    <lineage>
        <taxon>Bacteria</taxon>
        <taxon>Pseudomonadati</taxon>
        <taxon>Planctomycetota</taxon>
        <taxon>Planctomycetia</taxon>
        <taxon>Pirellulales</taxon>
        <taxon>Pirellulaceae</taxon>
        <taxon>Stieleria</taxon>
    </lineage>
</organism>
<dbReference type="PANTHER" id="PTHR43861">
    <property type="entry name" value="TRANS-ACONITATE 2-METHYLTRANSFERASE-RELATED"/>
    <property type="match status" value="1"/>
</dbReference>
<evidence type="ECO:0000256" key="1">
    <source>
        <dbReference type="SAM" id="SignalP"/>
    </source>
</evidence>
<dbReference type="Gene3D" id="3.40.50.150">
    <property type="entry name" value="Vaccinia Virus protein VP39"/>
    <property type="match status" value="1"/>
</dbReference>
<name>A0A517P0T3_9BACT</name>
<keyword evidence="1" id="KW-0732">Signal</keyword>
<dbReference type="PANTHER" id="PTHR43861:SF1">
    <property type="entry name" value="TRANS-ACONITATE 2-METHYLTRANSFERASE"/>
    <property type="match status" value="1"/>
</dbReference>
<proteinExistence type="predicted"/>
<dbReference type="InterPro" id="IPR013216">
    <property type="entry name" value="Methyltransf_11"/>
</dbReference>
<reference evidence="3 4" key="1">
    <citation type="submission" date="2019-02" db="EMBL/GenBank/DDBJ databases">
        <title>Deep-cultivation of Planctomycetes and their phenomic and genomic characterization uncovers novel biology.</title>
        <authorList>
            <person name="Wiegand S."/>
            <person name="Jogler M."/>
            <person name="Boedeker C."/>
            <person name="Pinto D."/>
            <person name="Vollmers J."/>
            <person name="Rivas-Marin E."/>
            <person name="Kohn T."/>
            <person name="Peeters S.H."/>
            <person name="Heuer A."/>
            <person name="Rast P."/>
            <person name="Oberbeckmann S."/>
            <person name="Bunk B."/>
            <person name="Jeske O."/>
            <person name="Meyerdierks A."/>
            <person name="Storesund J.E."/>
            <person name="Kallscheuer N."/>
            <person name="Luecker S."/>
            <person name="Lage O.M."/>
            <person name="Pohl T."/>
            <person name="Merkel B.J."/>
            <person name="Hornburger P."/>
            <person name="Mueller R.-W."/>
            <person name="Bruemmer F."/>
            <person name="Labrenz M."/>
            <person name="Spormann A.M."/>
            <person name="Op den Camp H."/>
            <person name="Overmann J."/>
            <person name="Amann R."/>
            <person name="Jetten M.S.M."/>
            <person name="Mascher T."/>
            <person name="Medema M.H."/>
            <person name="Devos D.P."/>
            <person name="Kaster A.-K."/>
            <person name="Ovreas L."/>
            <person name="Rohde M."/>
            <person name="Galperin M.Y."/>
            <person name="Jogler C."/>
        </authorList>
    </citation>
    <scope>NUCLEOTIDE SEQUENCE [LARGE SCALE GENOMIC DNA]</scope>
    <source>
        <strain evidence="3 4">K23_9</strain>
    </source>
</reference>
<feature type="chain" id="PRO_5022055546" evidence="1">
    <location>
        <begin position="20"/>
        <end position="244"/>
    </location>
</feature>
<dbReference type="SUPFAM" id="SSF53335">
    <property type="entry name" value="S-adenosyl-L-methionine-dependent methyltransferases"/>
    <property type="match status" value="1"/>
</dbReference>
<dbReference type="Proteomes" id="UP000319817">
    <property type="component" value="Chromosome"/>
</dbReference>
<protein>
    <submittedName>
        <fullName evidence="3">Ubiquinone/menaquinone biosynthesis C-methyltransferase UbiE</fullName>
        <ecNumber evidence="3">2.1.1.163</ecNumber>
    </submittedName>
</protein>
<dbReference type="CDD" id="cd02440">
    <property type="entry name" value="AdoMet_MTases"/>
    <property type="match status" value="1"/>
</dbReference>
<dbReference type="GO" id="GO:0032259">
    <property type="term" value="P:methylation"/>
    <property type="evidence" value="ECO:0007669"/>
    <property type="project" value="UniProtKB-KW"/>
</dbReference>
<keyword evidence="3" id="KW-0489">Methyltransferase</keyword>
<dbReference type="GO" id="GO:0043770">
    <property type="term" value="F:demethylmenaquinone methyltransferase activity"/>
    <property type="evidence" value="ECO:0007669"/>
    <property type="project" value="UniProtKB-EC"/>
</dbReference>
<feature type="domain" description="Methyltransferase type 11" evidence="2">
    <location>
        <begin position="87"/>
        <end position="185"/>
    </location>
</feature>
<keyword evidence="3" id="KW-0808">Transferase</keyword>
<accession>A0A517P0T3</accession>
<evidence type="ECO:0000259" key="2">
    <source>
        <dbReference type="Pfam" id="PF08241"/>
    </source>
</evidence>
<evidence type="ECO:0000313" key="3">
    <source>
        <dbReference type="EMBL" id="QDT12986.1"/>
    </source>
</evidence>
<dbReference type="GO" id="GO:0008757">
    <property type="term" value="F:S-adenosylmethionine-dependent methyltransferase activity"/>
    <property type="evidence" value="ECO:0007669"/>
    <property type="project" value="InterPro"/>
</dbReference>
<dbReference type="EC" id="2.1.1.163" evidence="3"/>
<dbReference type="AlphaFoldDB" id="A0A517P0T3"/>
<feature type="signal peptide" evidence="1">
    <location>
        <begin position="1"/>
        <end position="19"/>
    </location>
</feature>
<sequence precursor="true">MRIFVLVLVCISVCSLSHSQDKPAASDTKNKPAVASVKPGINDNFLDPDLKVDEWIARFEVESREVYQARDAVMAACDVKPGDAVADVGAGTGLYTRLFSKAVGDSGKVYAVDISPKFVQHLDAQIKEAGNKNITTVLCTSKSTMLPPSSVDLVYVCDTYHHFEFPAATLASIYRALKPGGRLVVIDFDRIEGKSRDWLITHVRAGKATFRDEIKSAGFSLKKDVDIESFDENYFLMFEKPASN</sequence>
<dbReference type="InterPro" id="IPR029063">
    <property type="entry name" value="SAM-dependent_MTases_sf"/>
</dbReference>